<comment type="caution">
    <text evidence="1">The sequence shown here is derived from an EMBL/GenBank/DDBJ whole genome shotgun (WGS) entry which is preliminary data.</text>
</comment>
<proteinExistence type="predicted"/>
<dbReference type="Proteomes" id="UP000646478">
    <property type="component" value="Unassembled WGS sequence"/>
</dbReference>
<gene>
    <name evidence="1" type="ORF">GCM10011491_02790</name>
</gene>
<organism evidence="1 2">
    <name type="scientific">Brucella endophytica</name>
    <dbReference type="NCBI Taxonomy" id="1963359"/>
    <lineage>
        <taxon>Bacteria</taxon>
        <taxon>Pseudomonadati</taxon>
        <taxon>Pseudomonadota</taxon>
        <taxon>Alphaproteobacteria</taxon>
        <taxon>Hyphomicrobiales</taxon>
        <taxon>Brucellaceae</taxon>
        <taxon>Brucella/Ochrobactrum group</taxon>
        <taxon>Brucella</taxon>
    </lineage>
</organism>
<sequence length="83" mass="9609">MPLFIKDPTVDLLAEQLRLRTGARTKTDAVRTALMHELERIEGETPLREKLSALRQRARERLGPPVRGVDMKKLMDELWEEGE</sequence>
<evidence type="ECO:0008006" key="3">
    <source>
        <dbReference type="Google" id="ProtNLM"/>
    </source>
</evidence>
<keyword evidence="2" id="KW-1185">Reference proteome</keyword>
<dbReference type="EMBL" id="BMHH01000001">
    <property type="protein sequence ID" value="GGA79011.1"/>
    <property type="molecule type" value="Genomic_DNA"/>
</dbReference>
<protein>
    <recommendedName>
        <fullName evidence="3">Histidinol dehydrogenase</fullName>
    </recommendedName>
</protein>
<dbReference type="InterPro" id="IPR011660">
    <property type="entry name" value="VapB-like"/>
</dbReference>
<reference evidence="1" key="1">
    <citation type="journal article" date="2014" name="Int. J. Syst. Evol. Microbiol.">
        <title>Complete genome sequence of Corynebacterium casei LMG S-19264T (=DSM 44701T), isolated from a smear-ripened cheese.</title>
        <authorList>
            <consortium name="US DOE Joint Genome Institute (JGI-PGF)"/>
            <person name="Walter F."/>
            <person name="Albersmeier A."/>
            <person name="Kalinowski J."/>
            <person name="Ruckert C."/>
        </authorList>
    </citation>
    <scope>NUCLEOTIDE SEQUENCE</scope>
    <source>
        <strain evidence="1">CGMCC 1.15082</strain>
    </source>
</reference>
<evidence type="ECO:0000313" key="2">
    <source>
        <dbReference type="Proteomes" id="UP000646478"/>
    </source>
</evidence>
<dbReference type="Pfam" id="PF07704">
    <property type="entry name" value="PSK_trans_fac"/>
    <property type="match status" value="1"/>
</dbReference>
<dbReference type="RefSeq" id="WP_188820720.1">
    <property type="nucleotide sequence ID" value="NZ_BMHH01000001.1"/>
</dbReference>
<name>A0A916S1H7_9HYPH</name>
<accession>A0A916S1H7</accession>
<evidence type="ECO:0000313" key="1">
    <source>
        <dbReference type="EMBL" id="GGA79011.1"/>
    </source>
</evidence>
<dbReference type="AlphaFoldDB" id="A0A916S1H7"/>
<reference evidence="1" key="2">
    <citation type="submission" date="2020-09" db="EMBL/GenBank/DDBJ databases">
        <authorList>
            <person name="Sun Q."/>
            <person name="Zhou Y."/>
        </authorList>
    </citation>
    <scope>NUCLEOTIDE SEQUENCE</scope>
    <source>
        <strain evidence="1">CGMCC 1.15082</strain>
    </source>
</reference>